<reference evidence="1 2" key="1">
    <citation type="submission" date="2019-06" db="EMBL/GenBank/DDBJ databases">
        <title>Tsukamurella conjunctivitidis sp. nov., Tsukamurella assacharolytica sp. nov. and Tsukamurella sputae sp. nov. isolated from patients with conjunctivitis, bacteraemia (lymphoma) and respiratory infection (sputum) in Hong Kong.</title>
        <authorList>
            <person name="Teng J.L.L."/>
            <person name="Lee H.H."/>
            <person name="Fong J.Y.H."/>
            <person name="Fok K.M.N."/>
            <person name="Lau S.K.P."/>
            <person name="Woo P.C.Y."/>
        </authorList>
    </citation>
    <scope>NUCLEOTIDE SEQUENCE [LARGE SCALE GENOMIC DNA]</scope>
    <source>
        <strain evidence="1 2">HKU71</strain>
    </source>
</reference>
<sequence length="227" mass="24456">MKVIRGSRRRPMALEVRPAALTQDQQRHRRRTHQLHTLDGAFDLADEVTAVVGPVAAALASEPRPTSGAAREAVETIAAAVDQLAREVGDMVADHRSRAATVGNRGAARSAVRELVRRPVPVVSDDELRDGSWAGSLAEFVAPLGTPLAQILGAAALDRTRVPVESDAVIDALRAVDREVRTLERSIDTARAWRSSLPSREPAPKRDMSGVIAELDRLGIAHRDLTA</sequence>
<protein>
    <submittedName>
        <fullName evidence="1">Uncharacterized protein</fullName>
    </submittedName>
</protein>
<gene>
    <name evidence="1" type="ORF">FK529_08820</name>
</gene>
<name>A0A5C5RBX1_9ACTN</name>
<dbReference type="Proteomes" id="UP000317291">
    <property type="component" value="Unassembled WGS sequence"/>
</dbReference>
<accession>A0A5C5RBX1</accession>
<dbReference type="OrthoDB" id="9983069at2"/>
<proteinExistence type="predicted"/>
<evidence type="ECO:0000313" key="1">
    <source>
        <dbReference type="EMBL" id="TWS20208.1"/>
    </source>
</evidence>
<evidence type="ECO:0000313" key="2">
    <source>
        <dbReference type="Proteomes" id="UP000317291"/>
    </source>
</evidence>
<keyword evidence="2" id="KW-1185">Reference proteome</keyword>
<dbReference type="RefSeq" id="WP_146560583.1">
    <property type="nucleotide sequence ID" value="NZ_VIGW01000003.1"/>
</dbReference>
<dbReference type="EMBL" id="VIGW01000003">
    <property type="protein sequence ID" value="TWS20208.1"/>
    <property type="molecule type" value="Genomic_DNA"/>
</dbReference>
<organism evidence="1 2">
    <name type="scientific">Tsukamurella asaccharolytica</name>
    <dbReference type="NCBI Taxonomy" id="2592067"/>
    <lineage>
        <taxon>Bacteria</taxon>
        <taxon>Bacillati</taxon>
        <taxon>Actinomycetota</taxon>
        <taxon>Actinomycetes</taxon>
        <taxon>Mycobacteriales</taxon>
        <taxon>Tsukamurellaceae</taxon>
        <taxon>Tsukamurella</taxon>
    </lineage>
</organism>
<comment type="caution">
    <text evidence="1">The sequence shown here is derived from an EMBL/GenBank/DDBJ whole genome shotgun (WGS) entry which is preliminary data.</text>
</comment>
<dbReference type="AlphaFoldDB" id="A0A5C5RBX1"/>